<proteinExistence type="evidence at transcript level"/>
<dbReference type="InterPro" id="IPR003959">
    <property type="entry name" value="ATPase_AAA_core"/>
</dbReference>
<feature type="domain" description="ATPase AAA-type core" evidence="8">
    <location>
        <begin position="54"/>
        <end position="90"/>
    </location>
</feature>
<comment type="similarity">
    <text evidence="6">Belongs to the AAA ATPase family.</text>
</comment>
<protein>
    <submittedName>
        <fullName evidence="10">Uncharacterized protein</fullName>
    </submittedName>
</protein>
<accession>B7FK03</accession>
<dbReference type="PROSITE" id="PS00674">
    <property type="entry name" value="AAA"/>
    <property type="match status" value="1"/>
</dbReference>
<evidence type="ECO:0000256" key="3">
    <source>
        <dbReference type="ARBA" id="ARBA00022741"/>
    </source>
</evidence>
<evidence type="ECO:0000256" key="5">
    <source>
        <dbReference type="ARBA" id="ARBA00022942"/>
    </source>
</evidence>
<feature type="compositionally biased region" description="Basic and acidic residues" evidence="7">
    <location>
        <begin position="7"/>
        <end position="20"/>
    </location>
</feature>
<evidence type="ECO:0000256" key="1">
    <source>
        <dbReference type="ARBA" id="ARBA00004496"/>
    </source>
</evidence>
<keyword evidence="5" id="KW-0647">Proteasome</keyword>
<dbReference type="InterPro" id="IPR050221">
    <property type="entry name" value="26S_Proteasome_ATPase"/>
</dbReference>
<feature type="domain" description="AAA ATPase AAA+ lid" evidence="9">
    <location>
        <begin position="114"/>
        <end position="156"/>
    </location>
</feature>
<dbReference type="InterPro" id="IPR003960">
    <property type="entry name" value="ATPase_AAA_CS"/>
</dbReference>
<keyword evidence="2" id="KW-0963">Cytoplasm</keyword>
<dbReference type="InterPro" id="IPR041569">
    <property type="entry name" value="AAA_lid_3"/>
</dbReference>
<evidence type="ECO:0000256" key="4">
    <source>
        <dbReference type="ARBA" id="ARBA00022840"/>
    </source>
</evidence>
<dbReference type="GO" id="GO:0000502">
    <property type="term" value="C:proteasome complex"/>
    <property type="evidence" value="ECO:0007669"/>
    <property type="project" value="UniProtKB-KW"/>
</dbReference>
<dbReference type="ExpressionAtlas" id="B7FK03">
    <property type="expression patterns" value="differential"/>
</dbReference>
<dbReference type="AlphaFoldDB" id="B7FK03"/>
<dbReference type="InterPro" id="IPR027417">
    <property type="entry name" value="P-loop_NTPase"/>
</dbReference>
<dbReference type="GO" id="GO:0016887">
    <property type="term" value="F:ATP hydrolysis activity"/>
    <property type="evidence" value="ECO:0007669"/>
    <property type="project" value="InterPro"/>
</dbReference>
<dbReference type="GO" id="GO:0005524">
    <property type="term" value="F:ATP binding"/>
    <property type="evidence" value="ECO:0007669"/>
    <property type="project" value="UniProtKB-KW"/>
</dbReference>
<dbReference type="FunFam" id="1.10.8.60:FF:000006">
    <property type="entry name" value="26S protease regulatory subunit 8"/>
    <property type="match status" value="1"/>
</dbReference>
<evidence type="ECO:0000256" key="7">
    <source>
        <dbReference type="SAM" id="MobiDB-lite"/>
    </source>
</evidence>
<evidence type="ECO:0000313" key="10">
    <source>
        <dbReference type="EMBL" id="ACJ85082.1"/>
    </source>
</evidence>
<evidence type="ECO:0000256" key="6">
    <source>
        <dbReference type="RuleBase" id="RU003651"/>
    </source>
</evidence>
<organism evidence="10">
    <name type="scientific">Medicago truncatula</name>
    <name type="common">Barrel medic</name>
    <name type="synonym">Medicago tribuloides</name>
    <dbReference type="NCBI Taxonomy" id="3880"/>
    <lineage>
        <taxon>Eukaryota</taxon>
        <taxon>Viridiplantae</taxon>
        <taxon>Streptophyta</taxon>
        <taxon>Embryophyta</taxon>
        <taxon>Tracheophyta</taxon>
        <taxon>Spermatophyta</taxon>
        <taxon>Magnoliopsida</taxon>
        <taxon>eudicotyledons</taxon>
        <taxon>Gunneridae</taxon>
        <taxon>Pentapetalae</taxon>
        <taxon>rosids</taxon>
        <taxon>fabids</taxon>
        <taxon>Fabales</taxon>
        <taxon>Fabaceae</taxon>
        <taxon>Papilionoideae</taxon>
        <taxon>50 kb inversion clade</taxon>
        <taxon>NPAAA clade</taxon>
        <taxon>Hologalegina</taxon>
        <taxon>IRL clade</taxon>
        <taxon>Trifolieae</taxon>
        <taxon>Medicago</taxon>
    </lineage>
</organism>
<feature type="region of interest" description="Disordered" evidence="7">
    <location>
        <begin position="1"/>
        <end position="27"/>
    </location>
</feature>
<dbReference type="SUPFAM" id="SSF52540">
    <property type="entry name" value="P-loop containing nucleoside triphosphate hydrolases"/>
    <property type="match status" value="1"/>
</dbReference>
<name>B7FK03_MEDTR</name>
<dbReference type="Pfam" id="PF00004">
    <property type="entry name" value="AAA"/>
    <property type="match status" value="1"/>
</dbReference>
<dbReference type="EMBL" id="BT052420">
    <property type="protein sequence ID" value="ACJ85082.1"/>
    <property type="molecule type" value="mRNA"/>
</dbReference>
<dbReference type="Gene3D" id="1.10.8.60">
    <property type="match status" value="1"/>
</dbReference>
<evidence type="ECO:0000259" key="8">
    <source>
        <dbReference type="Pfam" id="PF00004"/>
    </source>
</evidence>
<evidence type="ECO:0000256" key="2">
    <source>
        <dbReference type="ARBA" id="ARBA00022490"/>
    </source>
</evidence>
<dbReference type="Pfam" id="PF17862">
    <property type="entry name" value="AAA_lid_3"/>
    <property type="match status" value="1"/>
</dbReference>
<reference evidence="10" key="1">
    <citation type="submission" date="2008-12" db="EMBL/GenBank/DDBJ databases">
        <title>Medicago truncatula full length cdna cloning project.</title>
        <authorList>
            <person name="Moskal W."/>
            <person name="Chan A."/>
            <person name="Cheung F."/>
            <person name="Xiao Y."/>
            <person name="Town C.D."/>
        </authorList>
    </citation>
    <scope>NUCLEOTIDE SEQUENCE</scope>
</reference>
<evidence type="ECO:0000259" key="9">
    <source>
        <dbReference type="Pfam" id="PF17862"/>
    </source>
</evidence>
<dbReference type="GO" id="GO:0005737">
    <property type="term" value="C:cytoplasm"/>
    <property type="evidence" value="ECO:0007669"/>
    <property type="project" value="UniProtKB-SubCell"/>
</dbReference>
<keyword evidence="3 6" id="KW-0547">Nucleotide-binding</keyword>
<dbReference type="Gene3D" id="3.40.50.300">
    <property type="entry name" value="P-loop containing nucleotide triphosphate hydrolases"/>
    <property type="match status" value="1"/>
</dbReference>
<keyword evidence="4 6" id="KW-0067">ATP-binding</keyword>
<dbReference type="PANTHER" id="PTHR23073">
    <property type="entry name" value="26S PROTEASOME REGULATORY SUBUNIT"/>
    <property type="match status" value="1"/>
</dbReference>
<sequence>MAAVGVEVKHAEGAPEEHCSAKPTKQGEGLRQYYTQHIHELQLPQRQKTHNLNRLEASNKIKVLMATNRIDILDQALLRPGRIDRKIEFPNPNEESRRDILKIHSRRMNLMRGIDLKKIAEKMNGASGAELKAVCTEAGMFALRERRVHVTQEDFEMAVAK</sequence>
<comment type="subcellular location">
    <subcellularLocation>
        <location evidence="1">Cytoplasm</location>
    </subcellularLocation>
</comment>